<dbReference type="AlphaFoldDB" id="A0AAD1X6Y8"/>
<feature type="compositionally biased region" description="Basic and acidic residues" evidence="1">
    <location>
        <begin position="521"/>
        <end position="532"/>
    </location>
</feature>
<feature type="region of interest" description="Disordered" evidence="1">
    <location>
        <begin position="27"/>
        <end position="88"/>
    </location>
</feature>
<feature type="compositionally biased region" description="Basic and acidic residues" evidence="1">
    <location>
        <begin position="31"/>
        <end position="53"/>
    </location>
</feature>
<evidence type="ECO:0000313" key="3">
    <source>
        <dbReference type="Proteomes" id="UP001295684"/>
    </source>
</evidence>
<evidence type="ECO:0000256" key="1">
    <source>
        <dbReference type="SAM" id="MobiDB-lite"/>
    </source>
</evidence>
<feature type="region of interest" description="Disordered" evidence="1">
    <location>
        <begin position="305"/>
        <end position="365"/>
    </location>
</feature>
<comment type="caution">
    <text evidence="2">The sequence shown here is derived from an EMBL/GenBank/DDBJ whole genome shotgun (WGS) entry which is preliminary data.</text>
</comment>
<feature type="compositionally biased region" description="Basic and acidic residues" evidence="1">
    <location>
        <begin position="307"/>
        <end position="346"/>
    </location>
</feature>
<proteinExistence type="predicted"/>
<organism evidence="2 3">
    <name type="scientific">Euplotes crassus</name>
    <dbReference type="NCBI Taxonomy" id="5936"/>
    <lineage>
        <taxon>Eukaryota</taxon>
        <taxon>Sar</taxon>
        <taxon>Alveolata</taxon>
        <taxon>Ciliophora</taxon>
        <taxon>Intramacronucleata</taxon>
        <taxon>Spirotrichea</taxon>
        <taxon>Hypotrichia</taxon>
        <taxon>Euplotida</taxon>
        <taxon>Euplotidae</taxon>
        <taxon>Moneuplotes</taxon>
    </lineage>
</organism>
<name>A0AAD1X6Y8_EUPCR</name>
<feature type="compositionally biased region" description="Basic and acidic residues" evidence="1">
    <location>
        <begin position="61"/>
        <end position="71"/>
    </location>
</feature>
<protein>
    <submittedName>
        <fullName evidence="2">Uncharacterized protein</fullName>
    </submittedName>
</protein>
<accession>A0AAD1X6Y8</accession>
<sequence length="649" mass="75546">MNEFKKQFMQEKDEWDKHVEEWSQASTAVYTHDEGKSEVKKKQAKTRKVEQPKKKSQKGPLQHDKKYKLTESRIIGGSFGPAPAKRLSGVKEDNREILYPNINTTHGWNKEFPKKPIKKTAKIPEKDKGKKLKTYVDTTNVDKAVRPNSNAVSFGKPPGEFESELEKVKDLFRKLKQDKHKLSGVSSYKVSHTQVEPSIHGVIMKKPAERSEALIMKDLEKNRIPGPGKYYADDRVLKEKQPEFTFKKEAKRNKTPPIDRRKQLIVNLDAVRRKPKVAKIMPEHAPKKDKTIETAKLGPGAYKLLHKHTEPRKDAGTVKWVPEEEKDAKIDERPELEPDFDHDKPNKGVPLYKEPTDVKPLWTPDKEKNPERWKFYDQNLDAIKEVQNAMNFAENLSRDDFISKDEYLKDLEKYKERHTKAPDIYSYDYKEKDTKIQFDFGKLEPRTKYEDKDLLEEFDKEGDMLNLEGDKPKKRIPGFNYDKMKGRFDSEGLLDDDQGDVLDLNPSNKLTKKRPISLVDIEKDRSREPQKYDEDDIPDNFLNYEKTIPDDPGEPAAQAHNFGKPTERFRKQGLIDDETKEELILDPEFPKRNVPTSNFGKAERRFKPPRVPIDPWEDEKPTTEVLMEQKDKKAIWSAITHKTSGHHRA</sequence>
<gene>
    <name evidence="2" type="ORF">ECRASSUSDP1_LOCUS2407</name>
</gene>
<evidence type="ECO:0000313" key="2">
    <source>
        <dbReference type="EMBL" id="CAI2361097.1"/>
    </source>
</evidence>
<dbReference type="EMBL" id="CAMPGE010002297">
    <property type="protein sequence ID" value="CAI2361097.1"/>
    <property type="molecule type" value="Genomic_DNA"/>
</dbReference>
<feature type="region of interest" description="Disordered" evidence="1">
    <location>
        <begin position="521"/>
        <end position="569"/>
    </location>
</feature>
<reference evidence="2" key="1">
    <citation type="submission" date="2023-07" db="EMBL/GenBank/DDBJ databases">
        <authorList>
            <consortium name="AG Swart"/>
            <person name="Singh M."/>
            <person name="Singh A."/>
            <person name="Seah K."/>
            <person name="Emmerich C."/>
        </authorList>
    </citation>
    <scope>NUCLEOTIDE SEQUENCE</scope>
    <source>
        <strain evidence="2">DP1</strain>
    </source>
</reference>
<keyword evidence="3" id="KW-1185">Reference proteome</keyword>
<feature type="region of interest" description="Disordered" evidence="1">
    <location>
        <begin position="586"/>
        <end position="621"/>
    </location>
</feature>
<dbReference type="Proteomes" id="UP001295684">
    <property type="component" value="Unassembled WGS sequence"/>
</dbReference>